<feature type="compositionally biased region" description="Polar residues" evidence="1">
    <location>
        <begin position="1"/>
        <end position="13"/>
    </location>
</feature>
<proteinExistence type="predicted"/>
<organism evidence="2 3">
    <name type="scientific">Meloidogyne graminicola</name>
    <dbReference type="NCBI Taxonomy" id="189291"/>
    <lineage>
        <taxon>Eukaryota</taxon>
        <taxon>Metazoa</taxon>
        <taxon>Ecdysozoa</taxon>
        <taxon>Nematoda</taxon>
        <taxon>Chromadorea</taxon>
        <taxon>Rhabditida</taxon>
        <taxon>Tylenchina</taxon>
        <taxon>Tylenchomorpha</taxon>
        <taxon>Tylenchoidea</taxon>
        <taxon>Meloidogynidae</taxon>
        <taxon>Meloidogyninae</taxon>
        <taxon>Meloidogyne</taxon>
    </lineage>
</organism>
<evidence type="ECO:0000313" key="3">
    <source>
        <dbReference type="Proteomes" id="UP000605970"/>
    </source>
</evidence>
<protein>
    <submittedName>
        <fullName evidence="2">Uncharacterized protein</fullName>
    </submittedName>
</protein>
<dbReference type="Proteomes" id="UP000605970">
    <property type="component" value="Unassembled WGS sequence"/>
</dbReference>
<dbReference type="AlphaFoldDB" id="A0A8S9Z834"/>
<feature type="compositionally biased region" description="Basic and acidic residues" evidence="1">
    <location>
        <begin position="94"/>
        <end position="110"/>
    </location>
</feature>
<feature type="compositionally biased region" description="Low complexity" evidence="1">
    <location>
        <begin position="42"/>
        <end position="64"/>
    </location>
</feature>
<dbReference type="EMBL" id="JABEBT010000150">
    <property type="protein sequence ID" value="KAF7627361.1"/>
    <property type="molecule type" value="Genomic_DNA"/>
</dbReference>
<gene>
    <name evidence="2" type="ORF">Mgra_00009340</name>
</gene>
<sequence length="132" mass="13676">MSGVGTASISANAQEDFPTSPPEEMPEELRKSMASSVFSHLAGGSTAGTAKSTTKSAKASARSTIKGGKSNIVTTSLHSAEGVTIPDTISEESTSDKEGKEEEEQNKEVDGATSVTVRTIRKPMLVVGSVME</sequence>
<comment type="caution">
    <text evidence="2">The sequence shown here is derived from an EMBL/GenBank/DDBJ whole genome shotgun (WGS) entry which is preliminary data.</text>
</comment>
<name>A0A8S9Z834_9BILA</name>
<reference evidence="2" key="1">
    <citation type="journal article" date="2020" name="Ecol. Evol.">
        <title>Genome structure and content of the rice root-knot nematode (Meloidogyne graminicola).</title>
        <authorList>
            <person name="Phan N.T."/>
            <person name="Danchin E.G.J."/>
            <person name="Klopp C."/>
            <person name="Perfus-Barbeoch L."/>
            <person name="Kozlowski D.K."/>
            <person name="Koutsovoulos G.D."/>
            <person name="Lopez-Roques C."/>
            <person name="Bouchez O."/>
            <person name="Zahm M."/>
            <person name="Besnard G."/>
            <person name="Bellafiore S."/>
        </authorList>
    </citation>
    <scope>NUCLEOTIDE SEQUENCE</scope>
    <source>
        <strain evidence="2">VN-18</strain>
    </source>
</reference>
<evidence type="ECO:0000256" key="1">
    <source>
        <dbReference type="SAM" id="MobiDB-lite"/>
    </source>
</evidence>
<feature type="region of interest" description="Disordered" evidence="1">
    <location>
        <begin position="1"/>
        <end position="115"/>
    </location>
</feature>
<keyword evidence="3" id="KW-1185">Reference proteome</keyword>
<evidence type="ECO:0000313" key="2">
    <source>
        <dbReference type="EMBL" id="KAF7627361.1"/>
    </source>
</evidence>
<accession>A0A8S9Z834</accession>